<gene>
    <name evidence="2" type="ORF">BJ095_11613</name>
</gene>
<comment type="caution">
    <text evidence="2">The sequence shown here is derived from an EMBL/GenBank/DDBJ whole genome shotgun (WGS) entry which is preliminary data.</text>
</comment>
<dbReference type="PANTHER" id="PTHR43667">
    <property type="entry name" value="CYCLOPROPANE-FATTY-ACYL-PHOSPHOLIPID SYNTHASE"/>
    <property type="match status" value="1"/>
</dbReference>
<evidence type="ECO:0000313" key="2">
    <source>
        <dbReference type="EMBL" id="PYF05665.1"/>
    </source>
</evidence>
<protein>
    <submittedName>
        <fullName evidence="2">Methyltransferase family protein</fullName>
    </submittedName>
</protein>
<dbReference type="EMBL" id="QJTJ01000016">
    <property type="protein sequence ID" value="PYF05665.1"/>
    <property type="molecule type" value="Genomic_DNA"/>
</dbReference>
<dbReference type="Proteomes" id="UP000247416">
    <property type="component" value="Unassembled WGS sequence"/>
</dbReference>
<dbReference type="InterPro" id="IPR029063">
    <property type="entry name" value="SAM-dependent_MTases_sf"/>
</dbReference>
<reference evidence="2 3" key="1">
    <citation type="submission" date="2018-06" db="EMBL/GenBank/DDBJ databases">
        <title>Genomic Encyclopedia of Archaeal and Bacterial Type Strains, Phase II (KMG-II): from individual species to whole genera.</title>
        <authorList>
            <person name="Goeker M."/>
        </authorList>
    </citation>
    <scope>NUCLEOTIDE SEQUENCE [LARGE SCALE GENOMIC DNA]</scope>
    <source>
        <strain evidence="2 3">KACC 16626</strain>
    </source>
</reference>
<feature type="domain" description="Methyltransferase" evidence="1">
    <location>
        <begin position="73"/>
        <end position="167"/>
    </location>
</feature>
<organism evidence="2 3">
    <name type="scientific">Ureibacillus chungkukjangi</name>
    <dbReference type="NCBI Taxonomy" id="1202712"/>
    <lineage>
        <taxon>Bacteria</taxon>
        <taxon>Bacillati</taxon>
        <taxon>Bacillota</taxon>
        <taxon>Bacilli</taxon>
        <taxon>Bacillales</taxon>
        <taxon>Caryophanaceae</taxon>
        <taxon>Ureibacillus</taxon>
    </lineage>
</organism>
<name>A0A318TUS0_9BACL</name>
<evidence type="ECO:0000313" key="3">
    <source>
        <dbReference type="Proteomes" id="UP000247416"/>
    </source>
</evidence>
<keyword evidence="2" id="KW-0808">Transferase</keyword>
<dbReference type="PANTHER" id="PTHR43667:SF2">
    <property type="entry name" value="FATTY ACID C-METHYL TRANSFERASE"/>
    <property type="match status" value="1"/>
</dbReference>
<dbReference type="InterPro" id="IPR041698">
    <property type="entry name" value="Methyltransf_25"/>
</dbReference>
<dbReference type="InterPro" id="IPR050723">
    <property type="entry name" value="CFA/CMAS"/>
</dbReference>
<dbReference type="Pfam" id="PF13649">
    <property type="entry name" value="Methyltransf_25"/>
    <property type="match status" value="1"/>
</dbReference>
<evidence type="ECO:0000259" key="1">
    <source>
        <dbReference type="Pfam" id="PF13649"/>
    </source>
</evidence>
<dbReference type="CDD" id="cd02440">
    <property type="entry name" value="AdoMet_MTases"/>
    <property type="match status" value="1"/>
</dbReference>
<dbReference type="GO" id="GO:0008168">
    <property type="term" value="F:methyltransferase activity"/>
    <property type="evidence" value="ECO:0007669"/>
    <property type="project" value="UniProtKB-KW"/>
</dbReference>
<keyword evidence="2" id="KW-0489">Methyltransferase</keyword>
<dbReference type="SUPFAM" id="SSF53335">
    <property type="entry name" value="S-adenosyl-L-methionine-dependent methyltransferases"/>
    <property type="match status" value="1"/>
</dbReference>
<dbReference type="Gene3D" id="3.40.50.150">
    <property type="entry name" value="Vaccinia Virus protein VP39"/>
    <property type="match status" value="1"/>
</dbReference>
<keyword evidence="3" id="KW-1185">Reference proteome</keyword>
<sequence length="255" mass="29439">MVRLFKIGGTRVKETIHNFEELLEMLDSLLRDPTDFWDSFYSKRNKSIPFFVNFPDENLVECFEKEIFQQGDVLELGCGPGRNAIYFAHKGCHVDAVDISKESIKWAEERAFEQNVKVNFIHENIFDLDIVESSYDIVYDSGCFHHIAPHRRIGYLELVKKALKPNGYFAISCFEQGGAVGGSAISDWEVYRLRSLQGGLGYTEERLRSIFQDFKEIEIRKMKIVEQPDKVFGISGLLVGLFQYQKNNYFEMKGG</sequence>
<proteinExistence type="predicted"/>
<accession>A0A318TUS0</accession>
<dbReference type="GO" id="GO:0032259">
    <property type="term" value="P:methylation"/>
    <property type="evidence" value="ECO:0007669"/>
    <property type="project" value="UniProtKB-KW"/>
</dbReference>
<dbReference type="AlphaFoldDB" id="A0A318TUS0"/>